<dbReference type="AlphaFoldDB" id="A0A158IN86"/>
<dbReference type="SMART" id="SM00829">
    <property type="entry name" value="PKS_ER"/>
    <property type="match status" value="1"/>
</dbReference>
<dbReference type="GO" id="GO:0016491">
    <property type="term" value="F:oxidoreductase activity"/>
    <property type="evidence" value="ECO:0007669"/>
    <property type="project" value="InterPro"/>
</dbReference>
<evidence type="ECO:0000256" key="1">
    <source>
        <dbReference type="ARBA" id="ARBA00022857"/>
    </source>
</evidence>
<name>A0A158IN86_9BURK</name>
<dbReference type="Gene3D" id="3.90.180.10">
    <property type="entry name" value="Medium-chain alcohol dehydrogenases, catalytic domain"/>
    <property type="match status" value="1"/>
</dbReference>
<dbReference type="InterPro" id="IPR036291">
    <property type="entry name" value="NAD(P)-bd_dom_sf"/>
</dbReference>
<evidence type="ECO:0000259" key="2">
    <source>
        <dbReference type="SMART" id="SM00829"/>
    </source>
</evidence>
<dbReference type="OrthoDB" id="9787435at2"/>
<dbReference type="STRING" id="326474.AWB65_05056"/>
<accession>A0A158IN86</accession>
<sequence>MTTMMNAVQVSKFGGTDVLEWVELEQPRPGPNEVLVEIACAGVGPWDAWIRAGKSVLPQPLPLIPGSDIAGTVVELGEGVTDFAIGDRVFGVTNPRFTNGYAQFASAHAGMIAKMPDGMSFARAASMPVIAVTAWQMLHDFARVAPGQRVLVYGGAGNVGAYAVQLGRIAGAFIVATASQKDLDRVRQSGAQEVVERSQSLDAYTGTFDVVIDTVGGNALATCYPLIRRGGVIVSIVEKPDADRVASREARADFLLVSVNTMTLARLAEWVMTGQLETCIGEELPLREARLAHQMIEGLQHRPGKILLVP</sequence>
<organism evidence="3 4">
    <name type="scientific">Caballeronia humi</name>
    <dbReference type="NCBI Taxonomy" id="326474"/>
    <lineage>
        <taxon>Bacteria</taxon>
        <taxon>Pseudomonadati</taxon>
        <taxon>Pseudomonadota</taxon>
        <taxon>Betaproteobacteria</taxon>
        <taxon>Burkholderiales</taxon>
        <taxon>Burkholderiaceae</taxon>
        <taxon>Caballeronia</taxon>
    </lineage>
</organism>
<dbReference type="InterPro" id="IPR013154">
    <property type="entry name" value="ADH-like_N"/>
</dbReference>
<dbReference type="EMBL" id="FCNW02000037">
    <property type="protein sequence ID" value="SAL57541.1"/>
    <property type="molecule type" value="Genomic_DNA"/>
</dbReference>
<keyword evidence="4" id="KW-1185">Reference proteome</keyword>
<dbReference type="Pfam" id="PF08240">
    <property type="entry name" value="ADH_N"/>
    <property type="match status" value="1"/>
</dbReference>
<comment type="caution">
    <text evidence="3">The sequence shown here is derived from an EMBL/GenBank/DDBJ whole genome shotgun (WGS) entry which is preliminary data.</text>
</comment>
<dbReference type="PANTHER" id="PTHR44154">
    <property type="entry name" value="QUINONE OXIDOREDUCTASE"/>
    <property type="match status" value="1"/>
</dbReference>
<dbReference type="InterPro" id="IPR051603">
    <property type="entry name" value="Zinc-ADH_QOR/CCCR"/>
</dbReference>
<dbReference type="Gene3D" id="3.40.50.720">
    <property type="entry name" value="NAD(P)-binding Rossmann-like Domain"/>
    <property type="match status" value="1"/>
</dbReference>
<dbReference type="Pfam" id="PF13602">
    <property type="entry name" value="ADH_zinc_N_2"/>
    <property type="match status" value="1"/>
</dbReference>
<keyword evidence="1" id="KW-0521">NADP</keyword>
<gene>
    <name evidence="3" type="ORF">AWB65_05056</name>
</gene>
<dbReference type="CDD" id="cd05289">
    <property type="entry name" value="MDR_like_2"/>
    <property type="match status" value="1"/>
</dbReference>
<proteinExistence type="predicted"/>
<protein>
    <submittedName>
        <fullName evidence="3">Zinc-containing alcohol dehydrogenase superfamily protein</fullName>
    </submittedName>
</protein>
<dbReference type="SUPFAM" id="SSF51735">
    <property type="entry name" value="NAD(P)-binding Rossmann-fold domains"/>
    <property type="match status" value="1"/>
</dbReference>
<dbReference type="SUPFAM" id="SSF50129">
    <property type="entry name" value="GroES-like"/>
    <property type="match status" value="1"/>
</dbReference>
<dbReference type="Proteomes" id="UP000054977">
    <property type="component" value="Unassembled WGS sequence"/>
</dbReference>
<dbReference type="PANTHER" id="PTHR44154:SF1">
    <property type="entry name" value="QUINONE OXIDOREDUCTASE"/>
    <property type="match status" value="1"/>
</dbReference>
<feature type="domain" description="Enoyl reductase (ER)" evidence="2">
    <location>
        <begin position="14"/>
        <end position="308"/>
    </location>
</feature>
<dbReference type="InterPro" id="IPR020843">
    <property type="entry name" value="ER"/>
</dbReference>
<reference evidence="3" key="1">
    <citation type="submission" date="2016-01" db="EMBL/GenBank/DDBJ databases">
        <authorList>
            <person name="Peeters C."/>
        </authorList>
    </citation>
    <scope>NUCLEOTIDE SEQUENCE [LARGE SCALE GENOMIC DNA]</scope>
    <source>
        <strain evidence="3">LMG 22934</strain>
    </source>
</reference>
<evidence type="ECO:0000313" key="4">
    <source>
        <dbReference type="Proteomes" id="UP000054977"/>
    </source>
</evidence>
<evidence type="ECO:0000313" key="3">
    <source>
        <dbReference type="EMBL" id="SAL57541.1"/>
    </source>
</evidence>
<dbReference type="InterPro" id="IPR011032">
    <property type="entry name" value="GroES-like_sf"/>
</dbReference>